<reference evidence="2 3" key="1">
    <citation type="journal article" date="2019" name="Int. J. Syst. Evol. Microbiol.">
        <title>The Global Catalogue of Microorganisms (GCM) 10K type strain sequencing project: providing services to taxonomists for standard genome sequencing and annotation.</title>
        <authorList>
            <consortium name="The Broad Institute Genomics Platform"/>
            <consortium name="The Broad Institute Genome Sequencing Center for Infectious Disease"/>
            <person name="Wu L."/>
            <person name="Ma J."/>
        </authorList>
    </citation>
    <scope>NUCLEOTIDE SEQUENCE [LARGE SCALE GENOMIC DNA]</scope>
    <source>
        <strain evidence="2 3">JCM 16330</strain>
    </source>
</reference>
<proteinExistence type="predicted"/>
<evidence type="ECO:0000256" key="1">
    <source>
        <dbReference type="SAM" id="Phobius"/>
    </source>
</evidence>
<organism evidence="2 3">
    <name type="scientific">Halarchaeum salinum</name>
    <dbReference type="NCBI Taxonomy" id="489912"/>
    <lineage>
        <taxon>Archaea</taxon>
        <taxon>Methanobacteriati</taxon>
        <taxon>Methanobacteriota</taxon>
        <taxon>Stenosarchaea group</taxon>
        <taxon>Halobacteria</taxon>
        <taxon>Halobacteriales</taxon>
        <taxon>Halobacteriaceae</taxon>
    </lineage>
</organism>
<gene>
    <name evidence="2" type="ORF">GCM10009066_15230</name>
</gene>
<dbReference type="EMBL" id="BAAABL010000043">
    <property type="protein sequence ID" value="GAA0302096.1"/>
    <property type="molecule type" value="Genomic_DNA"/>
</dbReference>
<dbReference type="RefSeq" id="WP_211313484.1">
    <property type="nucleotide sequence ID" value="NZ_BAAABL010000043.1"/>
</dbReference>
<feature type="transmembrane region" description="Helical" evidence="1">
    <location>
        <begin position="22"/>
        <end position="42"/>
    </location>
</feature>
<keyword evidence="1" id="KW-0812">Transmembrane</keyword>
<name>A0AAV3S6N3_9EURY</name>
<accession>A0AAV3S6N3</accession>
<sequence>MTDPVATTAARTLGLDPSLGPAILFGVAVFVLLVAFVVPGLFEGSA</sequence>
<evidence type="ECO:0008006" key="4">
    <source>
        <dbReference type="Google" id="ProtNLM"/>
    </source>
</evidence>
<evidence type="ECO:0000313" key="3">
    <source>
        <dbReference type="Proteomes" id="UP001500837"/>
    </source>
</evidence>
<comment type="caution">
    <text evidence="2">The sequence shown here is derived from an EMBL/GenBank/DDBJ whole genome shotgun (WGS) entry which is preliminary data.</text>
</comment>
<keyword evidence="3" id="KW-1185">Reference proteome</keyword>
<dbReference type="AlphaFoldDB" id="A0AAV3S6N3"/>
<keyword evidence="1" id="KW-1133">Transmembrane helix</keyword>
<protein>
    <recommendedName>
        <fullName evidence="4">ABC transporter permease</fullName>
    </recommendedName>
</protein>
<keyword evidence="1" id="KW-0472">Membrane</keyword>
<evidence type="ECO:0000313" key="2">
    <source>
        <dbReference type="EMBL" id="GAA0302096.1"/>
    </source>
</evidence>
<dbReference type="Proteomes" id="UP001500837">
    <property type="component" value="Unassembled WGS sequence"/>
</dbReference>